<keyword evidence="13 19" id="KW-1133">Transmembrane helix</keyword>
<evidence type="ECO:0000256" key="3">
    <source>
        <dbReference type="ARBA" id="ARBA00005119"/>
    </source>
</evidence>
<dbReference type="GO" id="GO:0005886">
    <property type="term" value="C:plasma membrane"/>
    <property type="evidence" value="ECO:0007669"/>
    <property type="project" value="UniProtKB-SubCell"/>
</dbReference>
<comment type="subcellular location">
    <subcellularLocation>
        <location evidence="2">Cell membrane</location>
        <topology evidence="2">Multi-pass membrane protein</topology>
    </subcellularLocation>
</comment>
<dbReference type="PANTHER" id="PTHR46382">
    <property type="entry name" value="PHOSPHATIDATE CYTIDYLYLTRANSFERASE"/>
    <property type="match status" value="1"/>
</dbReference>
<comment type="pathway">
    <text evidence="3 18">Phospholipid metabolism; CDP-diacylglycerol biosynthesis; CDP-diacylglycerol from sn-glycerol 3-phosphate: step 3/3.</text>
</comment>
<evidence type="ECO:0000256" key="9">
    <source>
        <dbReference type="ARBA" id="ARBA00022516"/>
    </source>
</evidence>
<dbReference type="GO" id="GO:0016024">
    <property type="term" value="P:CDP-diacylglycerol biosynthetic process"/>
    <property type="evidence" value="ECO:0007669"/>
    <property type="project" value="UniProtKB-UniPathway"/>
</dbReference>
<evidence type="ECO:0000256" key="16">
    <source>
        <dbReference type="ARBA" id="ARBA00023209"/>
    </source>
</evidence>
<dbReference type="RefSeq" id="WP_147073091.1">
    <property type="nucleotide sequence ID" value="NZ_AP021884.1"/>
</dbReference>
<keyword evidence="14" id="KW-0443">Lipid metabolism</keyword>
<accession>A0A512L8E8</accession>
<dbReference type="PROSITE" id="PS01315">
    <property type="entry name" value="CDS"/>
    <property type="match status" value="1"/>
</dbReference>
<keyword evidence="9" id="KW-0444">Lipid biosynthesis</keyword>
<evidence type="ECO:0000256" key="7">
    <source>
        <dbReference type="ARBA" id="ARBA00019373"/>
    </source>
</evidence>
<feature type="transmembrane region" description="Helical" evidence="19">
    <location>
        <begin position="128"/>
        <end position="151"/>
    </location>
</feature>
<evidence type="ECO:0000256" key="19">
    <source>
        <dbReference type="SAM" id="Phobius"/>
    </source>
</evidence>
<evidence type="ECO:0000256" key="10">
    <source>
        <dbReference type="ARBA" id="ARBA00022679"/>
    </source>
</evidence>
<dbReference type="EC" id="2.7.7.41" evidence="6 18"/>
<evidence type="ECO:0000256" key="4">
    <source>
        <dbReference type="ARBA" id="ARBA00005189"/>
    </source>
</evidence>
<dbReference type="InterPro" id="IPR000374">
    <property type="entry name" value="PC_trans"/>
</dbReference>
<dbReference type="GO" id="GO:0004605">
    <property type="term" value="F:phosphatidate cytidylyltransferase activity"/>
    <property type="evidence" value="ECO:0007669"/>
    <property type="project" value="UniProtKB-EC"/>
</dbReference>
<evidence type="ECO:0000256" key="5">
    <source>
        <dbReference type="ARBA" id="ARBA00010185"/>
    </source>
</evidence>
<keyword evidence="17" id="KW-1208">Phospholipid metabolism</keyword>
<reference evidence="20 21" key="1">
    <citation type="submission" date="2019-07" db="EMBL/GenBank/DDBJ databases">
        <title>Whole genome shotgun sequence of Thiobacillus plumbophilus NBRC 107929.</title>
        <authorList>
            <person name="Hosoyama A."/>
            <person name="Uohara A."/>
            <person name="Ohji S."/>
            <person name="Ichikawa N."/>
        </authorList>
    </citation>
    <scope>NUCLEOTIDE SEQUENCE [LARGE SCALE GENOMIC DNA]</scope>
    <source>
        <strain evidence="20 21">NBRC 107929</strain>
    </source>
</reference>
<comment type="caution">
    <text evidence="20">The sequence shown here is derived from an EMBL/GenBank/DDBJ whole genome shotgun (WGS) entry which is preliminary data.</text>
</comment>
<feature type="transmembrane region" description="Helical" evidence="19">
    <location>
        <begin position="49"/>
        <end position="71"/>
    </location>
</feature>
<keyword evidence="12 18" id="KW-0548">Nucleotidyltransferase</keyword>
<feature type="transmembrane region" description="Helical" evidence="19">
    <location>
        <begin position="202"/>
        <end position="223"/>
    </location>
</feature>
<feature type="transmembrane region" description="Helical" evidence="19">
    <location>
        <begin position="77"/>
        <end position="97"/>
    </location>
</feature>
<evidence type="ECO:0000256" key="17">
    <source>
        <dbReference type="ARBA" id="ARBA00023264"/>
    </source>
</evidence>
<name>A0A512L8E8_9PROT</name>
<dbReference type="Pfam" id="PF01148">
    <property type="entry name" value="CTP_transf_1"/>
    <property type="match status" value="1"/>
</dbReference>
<dbReference type="AlphaFoldDB" id="A0A512L8E8"/>
<dbReference type="OrthoDB" id="9799199at2"/>
<feature type="transmembrane region" description="Helical" evidence="19">
    <location>
        <begin position="172"/>
        <end position="196"/>
    </location>
</feature>
<dbReference type="EMBL" id="BKAD01000018">
    <property type="protein sequence ID" value="GEP30742.1"/>
    <property type="molecule type" value="Genomic_DNA"/>
</dbReference>
<dbReference type="PROSITE" id="PS51257">
    <property type="entry name" value="PROKAR_LIPOPROTEIN"/>
    <property type="match status" value="1"/>
</dbReference>
<keyword evidence="8" id="KW-1003">Cell membrane</keyword>
<evidence type="ECO:0000256" key="14">
    <source>
        <dbReference type="ARBA" id="ARBA00023098"/>
    </source>
</evidence>
<dbReference type="Proteomes" id="UP000321337">
    <property type="component" value="Unassembled WGS sequence"/>
</dbReference>
<feature type="transmembrane region" description="Helical" evidence="19">
    <location>
        <begin position="12"/>
        <end position="37"/>
    </location>
</feature>
<protein>
    <recommendedName>
        <fullName evidence="7 18">Phosphatidate cytidylyltransferase</fullName>
        <ecNumber evidence="6 18">2.7.7.41</ecNumber>
    </recommendedName>
</protein>
<evidence type="ECO:0000256" key="13">
    <source>
        <dbReference type="ARBA" id="ARBA00022989"/>
    </source>
</evidence>
<evidence type="ECO:0000256" key="8">
    <source>
        <dbReference type="ARBA" id="ARBA00022475"/>
    </source>
</evidence>
<proteinExistence type="inferred from homology"/>
<comment type="similarity">
    <text evidence="5 18">Belongs to the CDS family.</text>
</comment>
<keyword evidence="15 19" id="KW-0472">Membrane</keyword>
<evidence type="ECO:0000256" key="2">
    <source>
        <dbReference type="ARBA" id="ARBA00004651"/>
    </source>
</evidence>
<dbReference type="UniPathway" id="UPA00557">
    <property type="reaction ID" value="UER00614"/>
</dbReference>
<keyword evidence="21" id="KW-1185">Reference proteome</keyword>
<keyword evidence="10 18" id="KW-0808">Transferase</keyword>
<comment type="catalytic activity">
    <reaction evidence="1 18">
        <text>a 1,2-diacyl-sn-glycero-3-phosphate + CTP + H(+) = a CDP-1,2-diacyl-sn-glycerol + diphosphate</text>
        <dbReference type="Rhea" id="RHEA:16229"/>
        <dbReference type="ChEBI" id="CHEBI:15378"/>
        <dbReference type="ChEBI" id="CHEBI:33019"/>
        <dbReference type="ChEBI" id="CHEBI:37563"/>
        <dbReference type="ChEBI" id="CHEBI:58332"/>
        <dbReference type="ChEBI" id="CHEBI:58608"/>
        <dbReference type="EC" id="2.7.7.41"/>
    </reaction>
</comment>
<sequence>MLSKRWATALTLLAGFLACLFLLPQSWWVLVMTVPLVFGAREWGRLSGFAAPAANGYALASVALAALVYVWGNTYHVQVYLAALAFWLVVVPLWLAFGWRVQQPWLRVLSGWLVLLPLWLALVDLRAYSAFGLLLLMGIVWIADSAAYFTGKRFGRRRLAAQISPGKTWEGAAGAWLAVTVYATVVLGVAAMLGRVPYPADWLLPLALFVWLLFYLSILGDLFESWIKRLAGAKDSSDLLPGHGGMLDRIDALTSTLPIAALMLLHGQLLTRALT</sequence>
<keyword evidence="16" id="KW-0594">Phospholipid biosynthesis</keyword>
<organism evidence="20 21">
    <name type="scientific">Sulfuriferula plumbiphila</name>
    <dbReference type="NCBI Taxonomy" id="171865"/>
    <lineage>
        <taxon>Bacteria</taxon>
        <taxon>Pseudomonadati</taxon>
        <taxon>Pseudomonadota</taxon>
        <taxon>Betaproteobacteria</taxon>
        <taxon>Nitrosomonadales</taxon>
        <taxon>Sulfuricellaceae</taxon>
        <taxon>Sulfuriferula</taxon>
    </lineage>
</organism>
<gene>
    <name evidence="20" type="primary">cdsA</name>
    <name evidence="20" type="ORF">TPL01_18800</name>
</gene>
<comment type="pathway">
    <text evidence="4">Lipid metabolism.</text>
</comment>
<evidence type="ECO:0000256" key="15">
    <source>
        <dbReference type="ARBA" id="ARBA00023136"/>
    </source>
</evidence>
<evidence type="ECO:0000256" key="11">
    <source>
        <dbReference type="ARBA" id="ARBA00022692"/>
    </source>
</evidence>
<evidence type="ECO:0000256" key="12">
    <source>
        <dbReference type="ARBA" id="ARBA00022695"/>
    </source>
</evidence>
<evidence type="ECO:0000313" key="20">
    <source>
        <dbReference type="EMBL" id="GEP30742.1"/>
    </source>
</evidence>
<dbReference type="PANTHER" id="PTHR46382:SF1">
    <property type="entry name" value="PHOSPHATIDATE CYTIDYLYLTRANSFERASE"/>
    <property type="match status" value="1"/>
</dbReference>
<evidence type="ECO:0000256" key="1">
    <source>
        <dbReference type="ARBA" id="ARBA00001698"/>
    </source>
</evidence>
<evidence type="ECO:0000256" key="6">
    <source>
        <dbReference type="ARBA" id="ARBA00012487"/>
    </source>
</evidence>
<keyword evidence="11 18" id="KW-0812">Transmembrane</keyword>
<evidence type="ECO:0000313" key="21">
    <source>
        <dbReference type="Proteomes" id="UP000321337"/>
    </source>
</evidence>
<evidence type="ECO:0000256" key="18">
    <source>
        <dbReference type="RuleBase" id="RU003938"/>
    </source>
</evidence>